<evidence type="ECO:0000313" key="9">
    <source>
        <dbReference type="Proteomes" id="UP000703295"/>
    </source>
</evidence>
<dbReference type="Gene3D" id="1.20.1610.10">
    <property type="entry name" value="alpha-1,2-mannosidases domains"/>
    <property type="match status" value="1"/>
</dbReference>
<feature type="chain" id="PRO_5045323052" evidence="4">
    <location>
        <begin position="24"/>
        <end position="918"/>
    </location>
</feature>
<sequence>MKLVLFTLWVVFPLLLCATPHNLAPQAKVSCSSAAGKEYGAQCVTDGKVRILNAGEWRSGSRLDMRGRVYPFPWIQLDWDRPVSVNRVILYDCPDEKSHTAAGTLSFSDGTSLTVNLIADDGAPKVIDFAAKKIRWMRFQVTDGEGENLGLSEIEVYPSPESYADEVSWVNPYVETAKGRYFFFVTGSLPFGMMSAAPLTRNINQGGGGYSYNSTRVLGFPQLHDWMISGLNVMPVCGTVDTGKGKDGWSSSFSHDGEVVQPGYHRLFLDRYKLWVEQTVTERVGFYRLTYTQPAQAKVLLDLGGHISTSTMVNAHASRVSDTEIAGYFDTTGRVWGGVDKARVYFVVRFDRPFRTLNSWTGTERKHHIMQMEGSTEAFEVPGSSFKQSPTAGVEADFEEVQPGEQILLKTAVSYVSIANARENMDKECSHWDFGQVRNRALSVWNEWLSRIEVKGGTDAQKVKFYTDLWHVLLGRHKIDDINGAYPDYLKGGTRIGKATRIHTLSPEYKARMLPKGKDGKVIHHMYNSDALWLTQWNLNTLWGLAYPSVLDEFSASFLQYGENGGLLPRGPSVGAYTYIMTGCPATSLITSAYQRGICHKWDPEKAFAIMKRNHEKGGMLAFDMDDELAFYVRHGYCPGDAGLTIQWAFEDWALGQMAQKMKKPREARYFLKRSMGWGASFHPGLKLMMPRMKDGKWLHTDPLSEKGFVQANAWQATFGLSHDIPGLARKMGGEDSLAVRLDEAFRKSAAADFLFSYVSYANQPGCSSAHVFSHVGKPWLTQYWVRRVARQTYGAITPEKGYTGNDEDQGQMAGVSALMMMGLFSLDGGSSSVPCYDITSPVFDEITIKLDSAYYSGKTFKIVVHHNSAENCYIQRAVLNGREYGAYQLLHRDFARGGVLELWMGNKPNKEWGRSGL</sequence>
<dbReference type="InterPro" id="IPR012939">
    <property type="entry name" value="Glyco_hydro_92"/>
</dbReference>
<keyword evidence="3" id="KW-0106">Calcium</keyword>
<evidence type="ECO:0000259" key="6">
    <source>
        <dbReference type="Pfam" id="PF17678"/>
    </source>
</evidence>
<dbReference type="GO" id="GO:0016787">
    <property type="term" value="F:hydrolase activity"/>
    <property type="evidence" value="ECO:0007669"/>
    <property type="project" value="UniProtKB-KW"/>
</dbReference>
<dbReference type="EMBL" id="JACJJW010000014">
    <property type="protein sequence ID" value="MBM6758411.1"/>
    <property type="molecule type" value="Genomic_DNA"/>
</dbReference>
<dbReference type="Pfam" id="PF07971">
    <property type="entry name" value="Glyco_hydro_92"/>
    <property type="match status" value="1"/>
</dbReference>
<dbReference type="InterPro" id="IPR014718">
    <property type="entry name" value="GH-type_carb-bd"/>
</dbReference>
<dbReference type="Gene3D" id="2.70.98.10">
    <property type="match status" value="1"/>
</dbReference>
<comment type="subunit">
    <text evidence="2">Monomer.</text>
</comment>
<evidence type="ECO:0000256" key="3">
    <source>
        <dbReference type="ARBA" id="ARBA00022837"/>
    </source>
</evidence>
<feature type="domain" description="Glycosyl hydrolase family 92" evidence="5">
    <location>
        <begin position="420"/>
        <end position="907"/>
    </location>
</feature>
<dbReference type="InterPro" id="IPR050883">
    <property type="entry name" value="PNGase"/>
</dbReference>
<dbReference type="SUPFAM" id="SSF49785">
    <property type="entry name" value="Galactose-binding domain-like"/>
    <property type="match status" value="1"/>
</dbReference>
<dbReference type="PANTHER" id="PTHR12143:SF39">
    <property type="entry name" value="SECRETED PROTEIN"/>
    <property type="match status" value="1"/>
</dbReference>
<organism evidence="8 9">
    <name type="scientific">Bacteroides mediterraneensis</name>
    <dbReference type="NCBI Taxonomy" id="1841856"/>
    <lineage>
        <taxon>Bacteria</taxon>
        <taxon>Pseudomonadati</taxon>
        <taxon>Bacteroidota</taxon>
        <taxon>Bacteroidia</taxon>
        <taxon>Bacteroidales</taxon>
        <taxon>Bacteroidaceae</taxon>
        <taxon>Bacteroides</taxon>
    </lineage>
</organism>
<dbReference type="Proteomes" id="UP000703295">
    <property type="component" value="Unassembled WGS sequence"/>
</dbReference>
<dbReference type="SUPFAM" id="SSF48208">
    <property type="entry name" value="Six-hairpin glycosidases"/>
    <property type="match status" value="1"/>
</dbReference>
<dbReference type="InterPro" id="IPR008979">
    <property type="entry name" value="Galactose-bd-like_sf"/>
</dbReference>
<dbReference type="Gene3D" id="2.60.120.260">
    <property type="entry name" value="Galactose-binding domain-like"/>
    <property type="match status" value="1"/>
</dbReference>
<dbReference type="Pfam" id="PF24135">
    <property type="entry name" value="DUF7402"/>
    <property type="match status" value="1"/>
</dbReference>
<keyword evidence="8" id="KW-0378">Hydrolase</keyword>
<evidence type="ECO:0000256" key="1">
    <source>
        <dbReference type="ARBA" id="ARBA00001913"/>
    </source>
</evidence>
<dbReference type="PANTHER" id="PTHR12143">
    <property type="entry name" value="PEPTIDE N-GLYCANASE PNGASE -RELATED"/>
    <property type="match status" value="1"/>
</dbReference>
<keyword evidence="9" id="KW-1185">Reference proteome</keyword>
<reference evidence="8 9" key="1">
    <citation type="journal article" date="2021" name="Sci. Rep.">
        <title>The distribution of antibiotic resistance genes in chicken gut microbiota commensals.</title>
        <authorList>
            <person name="Juricova H."/>
            <person name="Matiasovicova J."/>
            <person name="Kubasova T."/>
            <person name="Cejkova D."/>
            <person name="Rychlik I."/>
        </authorList>
    </citation>
    <scope>NUCLEOTIDE SEQUENCE [LARGE SCALE GENOMIC DNA]</scope>
    <source>
        <strain evidence="8 9">An801</strain>
    </source>
</reference>
<evidence type="ECO:0000256" key="4">
    <source>
        <dbReference type="SAM" id="SignalP"/>
    </source>
</evidence>
<evidence type="ECO:0000259" key="7">
    <source>
        <dbReference type="Pfam" id="PF24135"/>
    </source>
</evidence>
<accession>A0ABS2EV34</accession>
<dbReference type="Pfam" id="PF17678">
    <property type="entry name" value="Glyco_hydro_92N"/>
    <property type="match status" value="1"/>
</dbReference>
<feature type="domain" description="Glycosyl hydrolase family 92 N-terminal" evidence="6">
    <location>
        <begin position="169"/>
        <end position="414"/>
    </location>
</feature>
<dbReference type="InterPro" id="IPR008928">
    <property type="entry name" value="6-hairpin_glycosidase_sf"/>
</dbReference>
<protein>
    <submittedName>
        <fullName evidence="8">Glycoside hydrolase family 92 protein</fullName>
    </submittedName>
</protein>
<gene>
    <name evidence="8" type="ORF">H6A31_06900</name>
</gene>
<comment type="cofactor">
    <cofactor evidence="1">
        <name>Ca(2+)</name>
        <dbReference type="ChEBI" id="CHEBI:29108"/>
    </cofactor>
</comment>
<dbReference type="Gene3D" id="1.20.1050.60">
    <property type="entry name" value="alpha-1,2-mannosidase"/>
    <property type="match status" value="1"/>
</dbReference>
<feature type="signal peptide" evidence="4">
    <location>
        <begin position="1"/>
        <end position="23"/>
    </location>
</feature>
<comment type="caution">
    <text evidence="8">The sequence shown here is derived from an EMBL/GenBank/DDBJ whole genome shotgun (WGS) entry which is preliminary data.</text>
</comment>
<proteinExistence type="predicted"/>
<dbReference type="Gene3D" id="3.30.2080.10">
    <property type="entry name" value="GH92 mannosidase domain"/>
    <property type="match status" value="1"/>
</dbReference>
<evidence type="ECO:0000256" key="2">
    <source>
        <dbReference type="ARBA" id="ARBA00011245"/>
    </source>
</evidence>
<evidence type="ECO:0000313" key="8">
    <source>
        <dbReference type="EMBL" id="MBM6758411.1"/>
    </source>
</evidence>
<feature type="domain" description="DUF7402" evidence="7">
    <location>
        <begin position="22"/>
        <end position="157"/>
    </location>
</feature>
<dbReference type="InterPro" id="IPR041371">
    <property type="entry name" value="GH92_N"/>
</dbReference>
<name>A0ABS2EV34_9BACE</name>
<evidence type="ECO:0000259" key="5">
    <source>
        <dbReference type="Pfam" id="PF07971"/>
    </source>
</evidence>
<dbReference type="InterPro" id="IPR055826">
    <property type="entry name" value="DUF7402"/>
</dbReference>
<keyword evidence="4" id="KW-0732">Signal</keyword>